<name>A0A0F9G0L8_9ZZZZ</name>
<accession>A0A0F9G0L8</accession>
<gene>
    <name evidence="1" type="ORF">LCGC14_1968770</name>
</gene>
<organism evidence="1">
    <name type="scientific">marine sediment metagenome</name>
    <dbReference type="NCBI Taxonomy" id="412755"/>
    <lineage>
        <taxon>unclassified sequences</taxon>
        <taxon>metagenomes</taxon>
        <taxon>ecological metagenomes</taxon>
    </lineage>
</organism>
<comment type="caution">
    <text evidence="1">The sequence shown here is derived from an EMBL/GenBank/DDBJ whole genome shotgun (WGS) entry which is preliminary data.</text>
</comment>
<reference evidence="1" key="1">
    <citation type="journal article" date="2015" name="Nature">
        <title>Complex archaea that bridge the gap between prokaryotes and eukaryotes.</title>
        <authorList>
            <person name="Spang A."/>
            <person name="Saw J.H."/>
            <person name="Jorgensen S.L."/>
            <person name="Zaremba-Niedzwiedzka K."/>
            <person name="Martijn J."/>
            <person name="Lind A.E."/>
            <person name="van Eijk R."/>
            <person name="Schleper C."/>
            <person name="Guy L."/>
            <person name="Ettema T.J."/>
        </authorList>
    </citation>
    <scope>NUCLEOTIDE SEQUENCE</scope>
</reference>
<dbReference type="AlphaFoldDB" id="A0A0F9G0L8"/>
<proteinExistence type="predicted"/>
<protein>
    <submittedName>
        <fullName evidence="1">Uncharacterized protein</fullName>
    </submittedName>
</protein>
<evidence type="ECO:0000313" key="1">
    <source>
        <dbReference type="EMBL" id="KKL84031.1"/>
    </source>
</evidence>
<dbReference type="EMBL" id="LAZR01021813">
    <property type="protein sequence ID" value="KKL84031.1"/>
    <property type="molecule type" value="Genomic_DNA"/>
</dbReference>
<sequence length="84" mass="9438">MLNRLAKILGRHPVPGMAAVYALAFLDEEAYAARARSDDRHLHRRVGARRRELEAKWGKLPAVSGIDPWTVETEQEARARAGSF</sequence>